<dbReference type="AlphaFoldDB" id="A0A9Q0L826"/>
<evidence type="ECO:0000313" key="2">
    <source>
        <dbReference type="EMBL" id="KAJ5068072.1"/>
    </source>
</evidence>
<organism evidence="2 3">
    <name type="scientific">Anaeramoeba ignava</name>
    <name type="common">Anaerobic marine amoeba</name>
    <dbReference type="NCBI Taxonomy" id="1746090"/>
    <lineage>
        <taxon>Eukaryota</taxon>
        <taxon>Metamonada</taxon>
        <taxon>Anaeramoebidae</taxon>
        <taxon>Anaeramoeba</taxon>
    </lineage>
</organism>
<name>A0A9Q0L826_ANAIG</name>
<evidence type="ECO:0000313" key="3">
    <source>
        <dbReference type="Proteomes" id="UP001149090"/>
    </source>
</evidence>
<dbReference type="OrthoDB" id="7851174at2759"/>
<feature type="domain" description="UBC core" evidence="1">
    <location>
        <begin position="3"/>
        <end position="126"/>
    </location>
</feature>
<dbReference type="SMART" id="SM00212">
    <property type="entry name" value="UBCc"/>
    <property type="match status" value="1"/>
</dbReference>
<dbReference type="OMA" id="HPNINDR"/>
<keyword evidence="3" id="KW-1185">Reference proteome</keyword>
<dbReference type="Gene3D" id="3.10.110.10">
    <property type="entry name" value="Ubiquitin Conjugating Enzyme"/>
    <property type="match status" value="2"/>
</dbReference>
<dbReference type="PANTHER" id="PTHR24068">
    <property type="entry name" value="UBIQUITIN-CONJUGATING ENZYME E2"/>
    <property type="match status" value="1"/>
</dbReference>
<dbReference type="Pfam" id="PF00179">
    <property type="entry name" value="UQ_con"/>
    <property type="match status" value="2"/>
</dbReference>
<dbReference type="SUPFAM" id="SSF54495">
    <property type="entry name" value="UBC-like"/>
    <property type="match status" value="1"/>
</dbReference>
<protein>
    <submittedName>
        <fullName evidence="2">Ubiquitin-conjugating enzyme e2 e3</fullName>
    </submittedName>
</protein>
<reference evidence="2" key="1">
    <citation type="submission" date="2022-10" db="EMBL/GenBank/DDBJ databases">
        <title>Novel sulphate-reducing endosymbionts in the free-living metamonad Anaeramoeba.</title>
        <authorList>
            <person name="Jerlstrom-Hultqvist J."/>
            <person name="Cepicka I."/>
            <person name="Gallot-Lavallee L."/>
            <person name="Salas-Leiva D."/>
            <person name="Curtis B.A."/>
            <person name="Zahonova K."/>
            <person name="Pipaliya S."/>
            <person name="Dacks J."/>
            <person name="Roger A.J."/>
        </authorList>
    </citation>
    <scope>NUCLEOTIDE SEQUENCE</scope>
    <source>
        <strain evidence="2">BMAN</strain>
    </source>
</reference>
<gene>
    <name evidence="2" type="ORF">M0811_12658</name>
</gene>
<evidence type="ECO:0000259" key="1">
    <source>
        <dbReference type="PROSITE" id="PS50127"/>
    </source>
</evidence>
<dbReference type="InterPro" id="IPR000608">
    <property type="entry name" value="UBC"/>
</dbReference>
<proteinExistence type="predicted"/>
<accession>A0A9Q0L826</accession>
<sequence>MANAAKRIQKELKEMTTDPPANCSAGPAGEDIYKWVATIMGPEGSPYQGGVFYLDIEFPSQYPFKPPRENWSPALTISKVLLSLCSLLTEPNPKDPLVGAIAEQYKRDKSEHDRTAAEWTRKYAMN</sequence>
<dbReference type="PROSITE" id="PS50127">
    <property type="entry name" value="UBC_2"/>
    <property type="match status" value="1"/>
</dbReference>
<dbReference type="Proteomes" id="UP001149090">
    <property type="component" value="Unassembled WGS sequence"/>
</dbReference>
<dbReference type="InterPro" id="IPR016135">
    <property type="entry name" value="UBQ-conjugating_enzyme/RWD"/>
</dbReference>
<comment type="caution">
    <text evidence="2">The sequence shown here is derived from an EMBL/GenBank/DDBJ whole genome shotgun (WGS) entry which is preliminary data.</text>
</comment>
<dbReference type="EMBL" id="JAPDFW010000121">
    <property type="protein sequence ID" value="KAJ5068072.1"/>
    <property type="molecule type" value="Genomic_DNA"/>
</dbReference>